<dbReference type="GO" id="GO:1901135">
    <property type="term" value="P:carbohydrate derivative metabolic process"/>
    <property type="evidence" value="ECO:0007669"/>
    <property type="project" value="InterPro"/>
</dbReference>
<dbReference type="EMBL" id="JARQBJ010000002">
    <property type="protein sequence ID" value="MDT2809679.1"/>
    <property type="molecule type" value="Genomic_DNA"/>
</dbReference>
<dbReference type="AlphaFoldDB" id="A0AAW8TYV5"/>
<dbReference type="InterPro" id="IPR000281">
    <property type="entry name" value="HTH_RpiR"/>
</dbReference>
<dbReference type="GeneID" id="78364127"/>
<name>A0AAW8TYV5_9ENTE</name>
<dbReference type="RefSeq" id="WP_010752876.1">
    <property type="nucleotide sequence ID" value="NZ_CABJBY010000002.1"/>
</dbReference>
<gene>
    <name evidence="6" type="ORF">P7H43_04225</name>
</gene>
<dbReference type="PROSITE" id="PS51071">
    <property type="entry name" value="HTH_RPIR"/>
    <property type="match status" value="1"/>
</dbReference>
<dbReference type="SUPFAM" id="SSF46689">
    <property type="entry name" value="Homeodomain-like"/>
    <property type="match status" value="1"/>
</dbReference>
<dbReference type="Pfam" id="PF01380">
    <property type="entry name" value="SIS"/>
    <property type="match status" value="1"/>
</dbReference>
<dbReference type="SUPFAM" id="SSF53697">
    <property type="entry name" value="SIS domain"/>
    <property type="match status" value="1"/>
</dbReference>
<dbReference type="GO" id="GO:0003700">
    <property type="term" value="F:DNA-binding transcription factor activity"/>
    <property type="evidence" value="ECO:0007669"/>
    <property type="project" value="InterPro"/>
</dbReference>
<dbReference type="PANTHER" id="PTHR30514:SF1">
    <property type="entry name" value="HTH-TYPE TRANSCRIPTIONAL REGULATOR HEXR-RELATED"/>
    <property type="match status" value="1"/>
</dbReference>
<evidence type="ECO:0000259" key="4">
    <source>
        <dbReference type="PROSITE" id="PS51071"/>
    </source>
</evidence>
<feature type="domain" description="HTH rpiR-type" evidence="4">
    <location>
        <begin position="1"/>
        <end position="75"/>
    </location>
</feature>
<evidence type="ECO:0000259" key="5">
    <source>
        <dbReference type="PROSITE" id="PS51464"/>
    </source>
</evidence>
<evidence type="ECO:0000256" key="3">
    <source>
        <dbReference type="ARBA" id="ARBA00023163"/>
    </source>
</evidence>
<keyword evidence="1" id="KW-0805">Transcription regulation</keyword>
<evidence type="ECO:0000256" key="2">
    <source>
        <dbReference type="ARBA" id="ARBA00023125"/>
    </source>
</evidence>
<keyword evidence="3" id="KW-0804">Transcription</keyword>
<dbReference type="InterPro" id="IPR047640">
    <property type="entry name" value="RpiR-like"/>
</dbReference>
<dbReference type="InterPro" id="IPR036388">
    <property type="entry name" value="WH-like_DNA-bd_sf"/>
</dbReference>
<dbReference type="InterPro" id="IPR009057">
    <property type="entry name" value="Homeodomain-like_sf"/>
</dbReference>
<dbReference type="PROSITE" id="PS51464">
    <property type="entry name" value="SIS"/>
    <property type="match status" value="1"/>
</dbReference>
<evidence type="ECO:0000313" key="7">
    <source>
        <dbReference type="Proteomes" id="UP001256711"/>
    </source>
</evidence>
<evidence type="ECO:0000313" key="6">
    <source>
        <dbReference type="EMBL" id="MDT2809679.1"/>
    </source>
</evidence>
<comment type="caution">
    <text evidence="6">The sequence shown here is derived from an EMBL/GenBank/DDBJ whole genome shotgun (WGS) entry which is preliminary data.</text>
</comment>
<sequence>MSFFGKIDFNSLSETDRAIYHFMSSNSDKIPYMRVRDIAKESHTSASSVMRLIRKLGFESYIEFRSQFTVTTIETEDFDKALSILARERFPRDIESKLNRIAERIQDCENIIFFGIGASGAICEYAARRFATIGYNSFALTDYTYPIKSKLKNTSDNVLITLSVSGTTTEVVEVANGFRREDDFTTVAITADPNSTLAKMTDYLLDYHVEVLRVNQHEDLTSQVPCIFLIDQLSERLRKLV</sequence>
<dbReference type="InterPro" id="IPR035472">
    <property type="entry name" value="RpiR-like_SIS"/>
</dbReference>
<reference evidence="6" key="1">
    <citation type="submission" date="2023-03" db="EMBL/GenBank/DDBJ databases">
        <authorList>
            <person name="Shen W."/>
            <person name="Cai J."/>
        </authorList>
    </citation>
    <scope>NUCLEOTIDE SEQUENCE</scope>
    <source>
        <strain evidence="6">B226-2</strain>
    </source>
</reference>
<dbReference type="Proteomes" id="UP001256711">
    <property type="component" value="Unassembled WGS sequence"/>
</dbReference>
<dbReference type="InterPro" id="IPR001347">
    <property type="entry name" value="SIS_dom"/>
</dbReference>
<dbReference type="GO" id="GO:0003677">
    <property type="term" value="F:DNA binding"/>
    <property type="evidence" value="ECO:0007669"/>
    <property type="project" value="UniProtKB-KW"/>
</dbReference>
<dbReference type="Gene3D" id="3.40.50.10490">
    <property type="entry name" value="Glucose-6-phosphate isomerase like protein, domain 1"/>
    <property type="match status" value="1"/>
</dbReference>
<keyword evidence="2" id="KW-0238">DNA-binding</keyword>
<accession>A0AAW8TYV5</accession>
<proteinExistence type="predicted"/>
<dbReference type="Gene3D" id="1.10.10.10">
    <property type="entry name" value="Winged helix-like DNA-binding domain superfamily/Winged helix DNA-binding domain"/>
    <property type="match status" value="1"/>
</dbReference>
<dbReference type="InterPro" id="IPR046348">
    <property type="entry name" value="SIS_dom_sf"/>
</dbReference>
<protein>
    <submittedName>
        <fullName evidence="6">MurR/RpiR family transcriptional regulator</fullName>
    </submittedName>
</protein>
<evidence type="ECO:0000256" key="1">
    <source>
        <dbReference type="ARBA" id="ARBA00023015"/>
    </source>
</evidence>
<organism evidence="6 7">
    <name type="scientific">Enterococcus asini</name>
    <dbReference type="NCBI Taxonomy" id="57732"/>
    <lineage>
        <taxon>Bacteria</taxon>
        <taxon>Bacillati</taxon>
        <taxon>Bacillota</taxon>
        <taxon>Bacilli</taxon>
        <taxon>Lactobacillales</taxon>
        <taxon>Enterococcaceae</taxon>
        <taxon>Enterococcus</taxon>
    </lineage>
</organism>
<feature type="domain" description="SIS" evidence="5">
    <location>
        <begin position="101"/>
        <end position="241"/>
    </location>
</feature>
<dbReference type="GO" id="GO:0097367">
    <property type="term" value="F:carbohydrate derivative binding"/>
    <property type="evidence" value="ECO:0007669"/>
    <property type="project" value="InterPro"/>
</dbReference>
<dbReference type="Pfam" id="PF01418">
    <property type="entry name" value="HTH_6"/>
    <property type="match status" value="1"/>
</dbReference>
<dbReference type="PANTHER" id="PTHR30514">
    <property type="entry name" value="GLUCOKINASE"/>
    <property type="match status" value="1"/>
</dbReference>
<dbReference type="CDD" id="cd05013">
    <property type="entry name" value="SIS_RpiR"/>
    <property type="match status" value="1"/>
</dbReference>